<evidence type="ECO:0000313" key="2">
    <source>
        <dbReference type="Proteomes" id="UP000256924"/>
    </source>
</evidence>
<dbReference type="Proteomes" id="UP000256924">
    <property type="component" value="Unassembled WGS sequence"/>
</dbReference>
<comment type="caution">
    <text evidence="1">The sequence shown here is derived from an EMBL/GenBank/DDBJ whole genome shotgun (WGS) entry which is preliminary data.</text>
</comment>
<accession>A0A3D9BDJ4</accession>
<organism evidence="1 2">
    <name type="scientific">Candidatus Chryseobacterium massiliense</name>
    <dbReference type="NCBI Taxonomy" id="204089"/>
    <lineage>
        <taxon>Bacteria</taxon>
        <taxon>Pseudomonadati</taxon>
        <taxon>Bacteroidota</taxon>
        <taxon>Flavobacteriia</taxon>
        <taxon>Flavobacteriales</taxon>
        <taxon>Weeksellaceae</taxon>
        <taxon>Chryseobacterium group</taxon>
        <taxon>Chryseobacterium</taxon>
    </lineage>
</organism>
<dbReference type="AlphaFoldDB" id="A0A3D9BDJ4"/>
<keyword evidence="2" id="KW-1185">Reference proteome</keyword>
<reference evidence="1 2" key="1">
    <citation type="journal article" date="2004" name="Emerg. Infect. Dis.">
        <title>Amoebae-resisting bacteria isolated from human nasal swabs by amoebal coculture.</title>
        <authorList>
            <person name="Greub G."/>
            <person name="La Scola B."/>
            <person name="Raoult D."/>
        </authorList>
    </citation>
    <scope>NUCLEOTIDE SEQUENCE [LARGE SCALE GENOMIC DNA]</scope>
    <source>
        <strain evidence="1 2">CCUG 51329</strain>
    </source>
</reference>
<gene>
    <name evidence="1" type="ORF">DRF68_06730</name>
</gene>
<name>A0A3D9BDJ4_9FLAO</name>
<sequence>MVKRKSCLFYFSAKLQSINDKTCRFILKDAIFFKKVGNHGEKNFYGCVLMCSSAPLSARWRVWFTMICLK</sequence>
<protein>
    <submittedName>
        <fullName evidence="1">Uncharacterized protein</fullName>
    </submittedName>
</protein>
<proteinExistence type="predicted"/>
<evidence type="ECO:0000313" key="1">
    <source>
        <dbReference type="EMBL" id="REC51446.1"/>
    </source>
</evidence>
<dbReference type="EMBL" id="QNVU01000009">
    <property type="protein sequence ID" value="REC51446.1"/>
    <property type="molecule type" value="Genomic_DNA"/>
</dbReference>